<dbReference type="PROSITE" id="PS00108">
    <property type="entry name" value="PROTEIN_KINASE_ST"/>
    <property type="match status" value="1"/>
</dbReference>
<keyword evidence="1" id="KW-0808">Transferase</keyword>
<evidence type="ECO:0000256" key="1">
    <source>
        <dbReference type="ARBA" id="ARBA00022679"/>
    </source>
</evidence>
<dbReference type="Gene3D" id="1.10.510.10">
    <property type="entry name" value="Transferase(Phosphotransferase) domain 1"/>
    <property type="match status" value="1"/>
</dbReference>
<dbReference type="PROSITE" id="PS50011">
    <property type="entry name" value="PROTEIN_KINASE_DOM"/>
    <property type="match status" value="1"/>
</dbReference>
<keyword evidence="4 5" id="KW-0067">ATP-binding</keyword>
<evidence type="ECO:0000313" key="9">
    <source>
        <dbReference type="Proteomes" id="UP000321306"/>
    </source>
</evidence>
<dbReference type="CDD" id="cd14014">
    <property type="entry name" value="STKc_PknB_like"/>
    <property type="match status" value="1"/>
</dbReference>
<evidence type="ECO:0000256" key="2">
    <source>
        <dbReference type="ARBA" id="ARBA00022741"/>
    </source>
</evidence>
<sequence length="568" mass="63592">MNCPSCNEPITDDMRVCPSCGMPLQSQLKVGTRLQLGKYTVGRVLGQGGFGITYLGANTILKMPVAIKELFMEGMARGNTGKVLAPAHTEFADEKLRFLDEARKLGQFSHPNIVRVFDVFEENNTVYLVMEYLQGETLGKRIETRGSLSSREVLDILYPLLDALKVLHDQNMLHRDIKPQNVYLTTSGRTVLIDFGSVRTFTAGKASNHTRLVTVGYAPLEQYATSAKVGPYTDLYALGATIFHALTGAPPPAVLDRINGMPLPPLPAGTDPLLAQVVHKTLALQIEDRPQSIAQMREWLQMPSRPQPAAVGNPASKNTPEVPLRPTAPPADERLLSRSGRRYALISKPLKAPLYAREQGFHYDYDTESVVEVEDGILRLAFKSRGFDQDSVSIRWIRNDGERTHDIEMFDLPLEVDLDHIPQQYSALEYQLYHGRDARVVGYVDLIDAAYKDASVHDHRLRSQRAFLNNKPTYKKIPVVHIEKYASGAFMDVRFRDTTARNGDHLIFDAAGARGDVKITYGDWNEYFPLPFALDLTSLAGELEYTIRVDTPLALGNEFQGKVFFFYD</sequence>
<dbReference type="PROSITE" id="PS00107">
    <property type="entry name" value="PROTEIN_KINASE_ATP"/>
    <property type="match status" value="1"/>
</dbReference>
<dbReference type="InterPro" id="IPR017441">
    <property type="entry name" value="Protein_kinase_ATP_BS"/>
</dbReference>
<feature type="domain" description="Protein kinase" evidence="7">
    <location>
        <begin position="39"/>
        <end position="300"/>
    </location>
</feature>
<dbReference type="GO" id="GO:0005524">
    <property type="term" value="F:ATP binding"/>
    <property type="evidence" value="ECO:0007669"/>
    <property type="project" value="UniProtKB-UniRule"/>
</dbReference>
<dbReference type="EMBL" id="BJXB01000016">
    <property type="protein sequence ID" value="GEM47841.1"/>
    <property type="molecule type" value="Genomic_DNA"/>
</dbReference>
<dbReference type="OrthoDB" id="9788659at2"/>
<evidence type="ECO:0000313" key="8">
    <source>
        <dbReference type="EMBL" id="GEM47841.1"/>
    </source>
</evidence>
<dbReference type="RefSeq" id="WP_146886429.1">
    <property type="nucleotide sequence ID" value="NZ_BJXB01000016.1"/>
</dbReference>
<dbReference type="InterPro" id="IPR000719">
    <property type="entry name" value="Prot_kinase_dom"/>
</dbReference>
<dbReference type="GO" id="GO:0004674">
    <property type="term" value="F:protein serine/threonine kinase activity"/>
    <property type="evidence" value="ECO:0007669"/>
    <property type="project" value="TreeGrafter"/>
</dbReference>
<dbReference type="Pfam" id="PF00069">
    <property type="entry name" value="Pkinase"/>
    <property type="match status" value="1"/>
</dbReference>
<dbReference type="InterPro" id="IPR011009">
    <property type="entry name" value="Kinase-like_dom_sf"/>
</dbReference>
<evidence type="ECO:0000259" key="7">
    <source>
        <dbReference type="PROSITE" id="PS50011"/>
    </source>
</evidence>
<evidence type="ECO:0000256" key="6">
    <source>
        <dbReference type="SAM" id="MobiDB-lite"/>
    </source>
</evidence>
<proteinExistence type="predicted"/>
<dbReference type="InterPro" id="IPR059113">
    <property type="entry name" value="Znf_ribbon"/>
</dbReference>
<feature type="region of interest" description="Disordered" evidence="6">
    <location>
        <begin position="305"/>
        <end position="333"/>
    </location>
</feature>
<keyword evidence="9" id="KW-1185">Reference proteome</keyword>
<dbReference type="PANTHER" id="PTHR43289:SF34">
    <property type="entry name" value="SERINE_THREONINE-PROTEIN KINASE YBDM-RELATED"/>
    <property type="match status" value="1"/>
</dbReference>
<dbReference type="Gene3D" id="3.30.200.20">
    <property type="entry name" value="Phosphorylase Kinase, domain 1"/>
    <property type="match status" value="1"/>
</dbReference>
<comment type="caution">
    <text evidence="8">The sequence shown here is derived from an EMBL/GenBank/DDBJ whole genome shotgun (WGS) entry which is preliminary data.</text>
</comment>
<dbReference type="PANTHER" id="PTHR43289">
    <property type="entry name" value="MITOGEN-ACTIVATED PROTEIN KINASE KINASE KINASE 20-RELATED"/>
    <property type="match status" value="1"/>
</dbReference>
<organism evidence="8 9">
    <name type="scientific">Deinococcus cellulosilyticus (strain DSM 18568 / NBRC 106333 / KACC 11606 / 5516J-15)</name>
    <dbReference type="NCBI Taxonomy" id="1223518"/>
    <lineage>
        <taxon>Bacteria</taxon>
        <taxon>Thermotogati</taxon>
        <taxon>Deinococcota</taxon>
        <taxon>Deinococci</taxon>
        <taxon>Deinococcales</taxon>
        <taxon>Deinococcaceae</taxon>
        <taxon>Deinococcus</taxon>
    </lineage>
</organism>
<evidence type="ECO:0000256" key="4">
    <source>
        <dbReference type="ARBA" id="ARBA00022840"/>
    </source>
</evidence>
<evidence type="ECO:0000256" key="3">
    <source>
        <dbReference type="ARBA" id="ARBA00022777"/>
    </source>
</evidence>
<keyword evidence="2 5" id="KW-0547">Nucleotide-binding</keyword>
<dbReference type="SUPFAM" id="SSF56112">
    <property type="entry name" value="Protein kinase-like (PK-like)"/>
    <property type="match status" value="1"/>
</dbReference>
<dbReference type="Proteomes" id="UP000321306">
    <property type="component" value="Unassembled WGS sequence"/>
</dbReference>
<dbReference type="InterPro" id="IPR008271">
    <property type="entry name" value="Ser/Thr_kinase_AS"/>
</dbReference>
<dbReference type="AlphaFoldDB" id="A0A511N606"/>
<keyword evidence="3" id="KW-0418">Kinase</keyword>
<protein>
    <recommendedName>
        <fullName evidence="7">Protein kinase domain-containing protein</fullName>
    </recommendedName>
</protein>
<feature type="binding site" evidence="5">
    <location>
        <position position="68"/>
    </location>
    <ligand>
        <name>ATP</name>
        <dbReference type="ChEBI" id="CHEBI:30616"/>
    </ligand>
</feature>
<reference evidence="8 9" key="1">
    <citation type="submission" date="2019-07" db="EMBL/GenBank/DDBJ databases">
        <title>Whole genome shotgun sequence of Deinococcus cellulosilyticus NBRC 106333.</title>
        <authorList>
            <person name="Hosoyama A."/>
            <person name="Uohara A."/>
            <person name="Ohji S."/>
            <person name="Ichikawa N."/>
        </authorList>
    </citation>
    <scope>NUCLEOTIDE SEQUENCE [LARGE SCALE GENOMIC DNA]</scope>
    <source>
        <strain evidence="8 9">NBRC 106333</strain>
    </source>
</reference>
<dbReference type="Pfam" id="PF13248">
    <property type="entry name" value="Zn_ribbon_3"/>
    <property type="match status" value="1"/>
</dbReference>
<gene>
    <name evidence="8" type="ORF">DC3_34760</name>
</gene>
<name>A0A511N606_DEIC1</name>
<accession>A0A511N606</accession>
<dbReference type="SMART" id="SM00220">
    <property type="entry name" value="S_TKc"/>
    <property type="match status" value="1"/>
</dbReference>
<evidence type="ECO:0000256" key="5">
    <source>
        <dbReference type="PROSITE-ProRule" id="PRU10141"/>
    </source>
</evidence>